<evidence type="ECO:0000256" key="2">
    <source>
        <dbReference type="SAM" id="Phobius"/>
    </source>
</evidence>
<name>D3Q4F3_STANL</name>
<feature type="region of interest" description="Disordered" evidence="1">
    <location>
        <begin position="297"/>
        <end position="320"/>
    </location>
</feature>
<evidence type="ECO:0000313" key="4">
    <source>
        <dbReference type="Proteomes" id="UP000000844"/>
    </source>
</evidence>
<dbReference type="PANTHER" id="PTHR40765">
    <property type="entry name" value="ESX-2 SECRETION SYSTEM ATPASE ECCB2"/>
    <property type="match status" value="1"/>
</dbReference>
<organism evidence="3 4">
    <name type="scientific">Stackebrandtia nassauensis (strain DSM 44728 / CIP 108903 / NRRL B-16338 / NBRC 102104 / LLR-40K-21)</name>
    <dbReference type="NCBI Taxonomy" id="446470"/>
    <lineage>
        <taxon>Bacteria</taxon>
        <taxon>Bacillati</taxon>
        <taxon>Actinomycetota</taxon>
        <taxon>Actinomycetes</taxon>
        <taxon>Glycomycetales</taxon>
        <taxon>Glycomycetaceae</taxon>
        <taxon>Stackebrandtia</taxon>
    </lineage>
</organism>
<dbReference type="KEGG" id="sna:Snas_0396"/>
<dbReference type="EMBL" id="CP001778">
    <property type="protein sequence ID" value="ADD40113.1"/>
    <property type="molecule type" value="Genomic_DNA"/>
</dbReference>
<dbReference type="AlphaFoldDB" id="D3Q4F3"/>
<evidence type="ECO:0008006" key="5">
    <source>
        <dbReference type="Google" id="ProtNLM"/>
    </source>
</evidence>
<dbReference type="STRING" id="446470.Snas_0396"/>
<gene>
    <name evidence="3" type="ordered locus">Snas_0396</name>
</gene>
<keyword evidence="4" id="KW-1185">Reference proteome</keyword>
<sequence>MRTRREQVAAHRFIVRRVISAMLNGEPETLDLPMRRMAISAMVGVAIASLVFAGFWVVGLIWPGGAQSWQKDGAVIVEEETGARFVYWDGQLHPVLNYASALLITSSGDRTVHTVLQDSLADTPRGATLGIPDAPDTLPEPELFTASPWQTCSAPNPSDPTSIESHVIIGDTPDGGDALSSDGLLLKHDGDIFLVVKDTKYLVPSEKSLPALGADPDQVVKVDPVFLNALETGPNLKLKIPGEGDDGIELDGETYPIGTVFTNNDRHYVLLKDGLAAIGELAAELIGTEPVALSSAAVGENRTDEKLEPEGFPSRRPDVMGIPDARQTAVCADWTKGKTTVTVYSSVPKLVGDNVKAAPKGIEDVSTADHVRLPGGYGSLVRAQSSEGASGGTVFLVTDQGWKFGLSSEALTAFGYKKLKPTPMPSALVALLPTGPELSQSAALRAIR</sequence>
<evidence type="ECO:0000256" key="1">
    <source>
        <dbReference type="SAM" id="MobiDB-lite"/>
    </source>
</evidence>
<dbReference type="GO" id="GO:0005576">
    <property type="term" value="C:extracellular region"/>
    <property type="evidence" value="ECO:0007669"/>
    <property type="project" value="TreeGrafter"/>
</dbReference>
<dbReference type="Gene3D" id="3.30.2390.20">
    <property type="entry name" value="Type VII secretion system EccB, repeat 1 domain"/>
    <property type="match status" value="1"/>
</dbReference>
<dbReference type="InterPro" id="IPR044857">
    <property type="entry name" value="T7SS_EccB_R1"/>
</dbReference>
<protein>
    <recommendedName>
        <fullName evidence="5">Type VII secretion protein EccB</fullName>
    </recommendedName>
</protein>
<accession>D3Q4F3</accession>
<proteinExistence type="predicted"/>
<dbReference type="eggNOG" id="COG3266">
    <property type="taxonomic scope" value="Bacteria"/>
</dbReference>
<dbReference type="HOGENOM" id="CLU_036302_1_1_11"/>
<dbReference type="Proteomes" id="UP000000844">
    <property type="component" value="Chromosome"/>
</dbReference>
<reference evidence="3 4" key="1">
    <citation type="journal article" date="2009" name="Stand. Genomic Sci.">
        <title>Complete genome sequence of Stackebrandtia nassauensis type strain (LLR-40K-21).</title>
        <authorList>
            <person name="Munk C."/>
            <person name="Lapidus A."/>
            <person name="Copeland A."/>
            <person name="Jando M."/>
            <person name="Mayilraj S."/>
            <person name="Glavina Del Rio T."/>
            <person name="Nolan M."/>
            <person name="Chen F."/>
            <person name="Lucas S."/>
            <person name="Tice H."/>
            <person name="Cheng J.F."/>
            <person name="Han C."/>
            <person name="Detter J.C."/>
            <person name="Bruce D."/>
            <person name="Goodwin L."/>
            <person name="Chain P."/>
            <person name="Pitluck S."/>
            <person name="Goker M."/>
            <person name="Ovchinikova G."/>
            <person name="Pati A."/>
            <person name="Ivanova N."/>
            <person name="Mavromatis K."/>
            <person name="Chen A."/>
            <person name="Palaniappan K."/>
            <person name="Land M."/>
            <person name="Hauser L."/>
            <person name="Chang Y.J."/>
            <person name="Jeffries C.D."/>
            <person name="Bristow J."/>
            <person name="Eisen J.A."/>
            <person name="Markowitz V."/>
            <person name="Hugenholtz P."/>
            <person name="Kyrpides N.C."/>
            <person name="Klenk H.P."/>
        </authorList>
    </citation>
    <scope>NUCLEOTIDE SEQUENCE [LARGE SCALE GENOMIC DNA]</scope>
    <source>
        <strain evidence="4">DSM 44728 / CIP 108903 / NRRL B-16338 / NBRC 102104 / LLR-40K-21</strain>
    </source>
</reference>
<dbReference type="RefSeq" id="WP_013015684.1">
    <property type="nucleotide sequence ID" value="NC_013947.1"/>
</dbReference>
<dbReference type="PANTHER" id="PTHR40765:SF2">
    <property type="entry name" value="ESX-2 SECRETION SYSTEM ATPASE ECCB2"/>
    <property type="match status" value="1"/>
</dbReference>
<dbReference type="Pfam" id="PF05108">
    <property type="entry name" value="T7SS_ESX1_EccB"/>
    <property type="match status" value="1"/>
</dbReference>
<keyword evidence="2" id="KW-0812">Transmembrane</keyword>
<dbReference type="NCBIfam" id="TIGR03919">
    <property type="entry name" value="T7SS_EccB"/>
    <property type="match status" value="1"/>
</dbReference>
<feature type="compositionally biased region" description="Basic and acidic residues" evidence="1">
    <location>
        <begin position="301"/>
        <end position="318"/>
    </location>
</feature>
<dbReference type="InterPro" id="IPR007795">
    <property type="entry name" value="T7SS_EccB"/>
</dbReference>
<evidence type="ECO:0000313" key="3">
    <source>
        <dbReference type="EMBL" id="ADD40113.1"/>
    </source>
</evidence>
<keyword evidence="2" id="KW-0472">Membrane</keyword>
<keyword evidence="2" id="KW-1133">Transmembrane helix</keyword>
<feature type="transmembrane region" description="Helical" evidence="2">
    <location>
        <begin position="39"/>
        <end position="62"/>
    </location>
</feature>